<dbReference type="FunFam" id="3.40.50.300:FF:001091">
    <property type="entry name" value="Probable disease resistance protein At1g61300"/>
    <property type="match status" value="1"/>
</dbReference>
<keyword evidence="4" id="KW-0611">Plant defense</keyword>
<dbReference type="Gene3D" id="1.10.8.430">
    <property type="entry name" value="Helical domain of apoptotic protease-activating factors"/>
    <property type="match status" value="1"/>
</dbReference>
<dbReference type="InterPro" id="IPR003593">
    <property type="entry name" value="AAA+_ATPase"/>
</dbReference>
<protein>
    <submittedName>
        <fullName evidence="8">NB-ARC</fullName>
    </submittedName>
</protein>
<dbReference type="SMART" id="SM00369">
    <property type="entry name" value="LRR_TYP"/>
    <property type="match status" value="3"/>
</dbReference>
<dbReference type="EMBL" id="JBAMMX010000022">
    <property type="protein sequence ID" value="KAK6918895.1"/>
    <property type="molecule type" value="Genomic_DNA"/>
</dbReference>
<evidence type="ECO:0000256" key="2">
    <source>
        <dbReference type="ARBA" id="ARBA00022614"/>
    </source>
</evidence>
<dbReference type="GO" id="GO:0043531">
    <property type="term" value="F:ADP binding"/>
    <property type="evidence" value="ECO:0007669"/>
    <property type="project" value="InterPro"/>
</dbReference>
<dbReference type="InterPro" id="IPR032675">
    <property type="entry name" value="LRR_dom_sf"/>
</dbReference>
<organism evidence="8 9">
    <name type="scientific">Dillenia turbinata</name>
    <dbReference type="NCBI Taxonomy" id="194707"/>
    <lineage>
        <taxon>Eukaryota</taxon>
        <taxon>Viridiplantae</taxon>
        <taxon>Streptophyta</taxon>
        <taxon>Embryophyta</taxon>
        <taxon>Tracheophyta</taxon>
        <taxon>Spermatophyta</taxon>
        <taxon>Magnoliopsida</taxon>
        <taxon>eudicotyledons</taxon>
        <taxon>Gunneridae</taxon>
        <taxon>Pentapetalae</taxon>
        <taxon>Dilleniales</taxon>
        <taxon>Dilleniaceae</taxon>
        <taxon>Dillenia</taxon>
    </lineage>
</organism>
<accession>A0AAN8UNJ0</accession>
<dbReference type="PANTHER" id="PTHR33463">
    <property type="entry name" value="NB-ARC DOMAIN-CONTAINING PROTEIN-RELATED"/>
    <property type="match status" value="1"/>
</dbReference>
<dbReference type="Pfam" id="PF23598">
    <property type="entry name" value="LRR_14"/>
    <property type="match status" value="1"/>
</dbReference>
<keyword evidence="3" id="KW-0677">Repeat</keyword>
<comment type="similarity">
    <text evidence="1">Belongs to the disease resistance NB-LRR family.</text>
</comment>
<dbReference type="Proteomes" id="UP001370490">
    <property type="component" value="Unassembled WGS sequence"/>
</dbReference>
<dbReference type="InterPro" id="IPR002182">
    <property type="entry name" value="NB-ARC"/>
</dbReference>
<dbReference type="Pfam" id="PF00931">
    <property type="entry name" value="NB-ARC"/>
    <property type="match status" value="1"/>
</dbReference>
<comment type="caution">
    <text evidence="8">The sequence shown here is derived from an EMBL/GenBank/DDBJ whole genome shotgun (WGS) entry which is preliminary data.</text>
</comment>
<dbReference type="SUPFAM" id="SSF52058">
    <property type="entry name" value="L domain-like"/>
    <property type="match status" value="1"/>
</dbReference>
<keyword evidence="5" id="KW-0547">Nucleotide-binding</keyword>
<dbReference type="SMART" id="SM00382">
    <property type="entry name" value="AAA"/>
    <property type="match status" value="1"/>
</dbReference>
<keyword evidence="6" id="KW-0175">Coiled coil</keyword>
<feature type="domain" description="AAA+ ATPase" evidence="7">
    <location>
        <begin position="132"/>
        <end position="272"/>
    </location>
</feature>
<dbReference type="Gene3D" id="3.40.50.300">
    <property type="entry name" value="P-loop containing nucleotide triphosphate hydrolases"/>
    <property type="match status" value="1"/>
</dbReference>
<dbReference type="AlphaFoldDB" id="A0AAN8UNJ0"/>
<gene>
    <name evidence="8" type="ORF">RJ641_017317</name>
</gene>
<keyword evidence="2" id="KW-0433">Leucine-rich repeat</keyword>
<dbReference type="InterPro" id="IPR027417">
    <property type="entry name" value="P-loop_NTPase"/>
</dbReference>
<proteinExistence type="inferred from homology"/>
<evidence type="ECO:0000256" key="1">
    <source>
        <dbReference type="ARBA" id="ARBA00008894"/>
    </source>
</evidence>
<evidence type="ECO:0000259" key="7">
    <source>
        <dbReference type="SMART" id="SM00382"/>
    </source>
</evidence>
<dbReference type="InterPro" id="IPR058922">
    <property type="entry name" value="WHD_DRP"/>
</dbReference>
<dbReference type="InterPro" id="IPR036388">
    <property type="entry name" value="WH-like_DNA-bd_sf"/>
</dbReference>
<dbReference type="InterPro" id="IPR050905">
    <property type="entry name" value="Plant_NBS-LRR"/>
</dbReference>
<sequence length="934" mass="106043">MEKLNALKDGFKERLDLAKKEGKVPLFEVKEWIKEAEALELEVKSMEAEITEKESKLHGCSQNFRLKYNLSRRALEKSQEIKEIISSGNFTTLVAMNAPAKAVEQIPAPLVVGQKAANEILDQLLRILTDDKIGRIGVWGMGGVGKTTLVKNLNNKLKSCPMAQPFDMVIWVTVSKDLDLRKIQSRVAERLNLPLRADESTEQRAVKLFERLKRENKFLLILDDVWERIDLDVVGIPQLEDHPGCRIILTTRSLEVCRVMRTETEIKVNILSDEEAWSLFGSNASEVVELNHIKPLALAVSRECSGLPLAIITVGRAMRGKTKEELWRDALSELRKSVPHIKGIEKEVFLPLKWSYDSLEGKNVKPCFLFCCLFPEDFSIDVTELIQCWMAEGLLDKQQDLEESQNRGVAIIEDLKDCCLLETGAQEATVRMHDVVRDVAIWIGSSSADGSKFLVRSGMGLTQIPNVGMWSSLMHASFVNNRITKLPEHQLQSSNLSTLLLQGNIHLAKIPEEFLDGFKSLKVLNLSDTRIQSLPTSLVQLSQLRALFLKNCYSLEELPLVSGLRKLEILDLGNTRLRELPPGFEKLRCLRQLNLSQTHNLEFIKDGTFSKLQSLEQLDMSKSGFVWYLKARVPQGLASFEELGSLDYLSEVYVRLASRMYLFKDQCCWVKRLRKFHIFVGSCDYTNIPSSIYDQKMVAVGGLDPHRCDLQELLSNTSTLVLDNCPGVIQGFEEYAASGVDFMCLKSLTMSNCFSSGTEKGSLAQCNLLPNLEEFNIYHFSLKSSMSTLMQSCGLNFSRLRKLHVVDFKCTIALIHHEVIQQLENLEELRVNFCDGITEPFLANSTITIQKLRVLELKNLPRLQRICSGSVQFPSLERFEVRNCPNLVNLSVSAQSLPMIKEIWGEQQWWDQLQWENDIVKLSLQPLFRPRKMP</sequence>
<dbReference type="Pfam" id="PF23559">
    <property type="entry name" value="WHD_DRP"/>
    <property type="match status" value="1"/>
</dbReference>
<keyword evidence="9" id="KW-1185">Reference proteome</keyword>
<evidence type="ECO:0000256" key="3">
    <source>
        <dbReference type="ARBA" id="ARBA00022737"/>
    </source>
</evidence>
<evidence type="ECO:0000256" key="6">
    <source>
        <dbReference type="SAM" id="Coils"/>
    </source>
</evidence>
<evidence type="ECO:0000313" key="8">
    <source>
        <dbReference type="EMBL" id="KAK6918895.1"/>
    </source>
</evidence>
<dbReference type="FunFam" id="1.10.10.10:FF:000322">
    <property type="entry name" value="Probable disease resistance protein At1g63360"/>
    <property type="match status" value="1"/>
</dbReference>
<dbReference type="GO" id="GO:0005524">
    <property type="term" value="F:ATP binding"/>
    <property type="evidence" value="ECO:0007669"/>
    <property type="project" value="UniProtKB-KW"/>
</dbReference>
<evidence type="ECO:0000313" key="9">
    <source>
        <dbReference type="Proteomes" id="UP001370490"/>
    </source>
</evidence>
<dbReference type="InterPro" id="IPR055414">
    <property type="entry name" value="LRR_R13L4/SHOC2-like"/>
</dbReference>
<keyword evidence="5" id="KW-0067">ATP-binding</keyword>
<name>A0AAN8UNJ0_9MAGN</name>
<dbReference type="InterPro" id="IPR003591">
    <property type="entry name" value="Leu-rich_rpt_typical-subtyp"/>
</dbReference>
<feature type="coiled-coil region" evidence="6">
    <location>
        <begin position="1"/>
        <end position="56"/>
    </location>
</feature>
<evidence type="ECO:0000256" key="5">
    <source>
        <dbReference type="ARBA" id="ARBA00022840"/>
    </source>
</evidence>
<evidence type="ECO:0000256" key="4">
    <source>
        <dbReference type="ARBA" id="ARBA00022821"/>
    </source>
</evidence>
<dbReference type="Gene3D" id="1.10.10.10">
    <property type="entry name" value="Winged helix-like DNA-binding domain superfamily/Winged helix DNA-binding domain"/>
    <property type="match status" value="1"/>
</dbReference>
<dbReference type="PANTHER" id="PTHR33463:SF202">
    <property type="entry name" value="NB-ARC DOMAIN-CONTAINING PROTEIN"/>
    <property type="match status" value="1"/>
</dbReference>
<dbReference type="Gene3D" id="3.80.10.10">
    <property type="entry name" value="Ribonuclease Inhibitor"/>
    <property type="match status" value="2"/>
</dbReference>
<dbReference type="GO" id="GO:0006952">
    <property type="term" value="P:defense response"/>
    <property type="evidence" value="ECO:0007669"/>
    <property type="project" value="UniProtKB-KW"/>
</dbReference>
<dbReference type="SUPFAM" id="SSF52540">
    <property type="entry name" value="P-loop containing nucleoside triphosphate hydrolases"/>
    <property type="match status" value="1"/>
</dbReference>
<dbReference type="PRINTS" id="PR00364">
    <property type="entry name" value="DISEASERSIST"/>
</dbReference>
<reference evidence="8 9" key="1">
    <citation type="submission" date="2023-12" db="EMBL/GenBank/DDBJ databases">
        <title>A high-quality genome assembly for Dillenia turbinata (Dilleniales).</title>
        <authorList>
            <person name="Chanderbali A."/>
        </authorList>
    </citation>
    <scope>NUCLEOTIDE SEQUENCE [LARGE SCALE GENOMIC DNA]</scope>
    <source>
        <strain evidence="8">LSX21</strain>
        <tissue evidence="8">Leaf</tissue>
    </source>
</reference>
<dbReference type="InterPro" id="IPR042197">
    <property type="entry name" value="Apaf_helical"/>
</dbReference>